<proteinExistence type="predicted"/>
<protein>
    <submittedName>
        <fullName evidence="2">Uncharacterized protein</fullName>
    </submittedName>
</protein>
<organism evidence="2 3">
    <name type="scientific">Arthrobotrys flagrans</name>
    <name type="common">Nematode-trapping fungus</name>
    <name type="synonym">Trichothecium flagrans</name>
    <dbReference type="NCBI Taxonomy" id="97331"/>
    <lineage>
        <taxon>Eukaryota</taxon>
        <taxon>Fungi</taxon>
        <taxon>Dikarya</taxon>
        <taxon>Ascomycota</taxon>
        <taxon>Pezizomycotina</taxon>
        <taxon>Orbiliomycetes</taxon>
        <taxon>Orbiliales</taxon>
        <taxon>Orbiliaceae</taxon>
        <taxon>Arthrobotrys</taxon>
    </lineage>
</organism>
<dbReference type="AlphaFoldDB" id="A0A436ZQL0"/>
<accession>A0A436ZQL0</accession>
<dbReference type="VEuPathDB" id="FungiDB:DFL_009059"/>
<keyword evidence="3" id="KW-1185">Reference proteome</keyword>
<gene>
    <name evidence="2" type="ORF">DFL_009059</name>
</gene>
<dbReference type="GeneID" id="93591370"/>
<sequence>MPTIRARSKRGPMKTGASGPPCTELRLPDDLLILGGAIMARNRGRGEIDSHGIEHLEGERPAYIGQKFWEFRQQS</sequence>
<evidence type="ECO:0000313" key="2">
    <source>
        <dbReference type="EMBL" id="RVD81185.1"/>
    </source>
</evidence>
<reference evidence="2 3" key="1">
    <citation type="submission" date="2019-01" db="EMBL/GenBank/DDBJ databases">
        <title>Intercellular communication is required for trap formation in the nematode-trapping fungus Duddingtonia flagrans.</title>
        <authorList>
            <person name="Youssar L."/>
            <person name="Wernet V."/>
            <person name="Hensel N."/>
            <person name="Hildebrandt H.-G."/>
            <person name="Fischer R."/>
        </authorList>
    </citation>
    <scope>NUCLEOTIDE SEQUENCE [LARGE SCALE GENOMIC DNA]</scope>
    <source>
        <strain evidence="2 3">CBS H-5679</strain>
    </source>
</reference>
<feature type="region of interest" description="Disordered" evidence="1">
    <location>
        <begin position="1"/>
        <end position="22"/>
    </location>
</feature>
<dbReference type="RefSeq" id="XP_067486729.1">
    <property type="nucleotide sequence ID" value="XM_067638885.1"/>
</dbReference>
<dbReference type="EMBL" id="SAEB01000012">
    <property type="protein sequence ID" value="RVD81185.1"/>
    <property type="molecule type" value="Genomic_DNA"/>
</dbReference>
<evidence type="ECO:0000313" key="3">
    <source>
        <dbReference type="Proteomes" id="UP000283090"/>
    </source>
</evidence>
<evidence type="ECO:0000256" key="1">
    <source>
        <dbReference type="SAM" id="MobiDB-lite"/>
    </source>
</evidence>
<comment type="caution">
    <text evidence="2">The sequence shown here is derived from an EMBL/GenBank/DDBJ whole genome shotgun (WGS) entry which is preliminary data.</text>
</comment>
<dbReference type="Proteomes" id="UP000283090">
    <property type="component" value="Unassembled WGS sequence"/>
</dbReference>
<feature type="compositionally biased region" description="Basic residues" evidence="1">
    <location>
        <begin position="1"/>
        <end position="12"/>
    </location>
</feature>
<name>A0A436ZQL0_ARTFL</name>